<evidence type="ECO:0000313" key="3">
    <source>
        <dbReference type="Proteomes" id="UP000182660"/>
    </source>
</evidence>
<proteinExistence type="predicted"/>
<name>A0A1L0DZW0_9GAMM</name>
<accession>A0A1L0DZW0</accession>
<sequence length="105" mass="11790">MDVTDVELMASISAISAQAKQAIIEEQLAECDQLLIQRQILIEQLVMRSNPAQSLNTHAFLTQLMADDQTQIASLKESKIALESQQVITKRSAKSINRYLTIKQF</sequence>
<organism evidence="2 4">
    <name type="scientific">Moritella viscosa</name>
    <dbReference type="NCBI Taxonomy" id="80854"/>
    <lineage>
        <taxon>Bacteria</taxon>
        <taxon>Pseudomonadati</taxon>
        <taxon>Pseudomonadota</taxon>
        <taxon>Gammaproteobacteria</taxon>
        <taxon>Alteromonadales</taxon>
        <taxon>Moritellaceae</taxon>
        <taxon>Moritella</taxon>
    </lineage>
</organism>
<protein>
    <recommendedName>
        <fullName evidence="5">Flagellar protein FliT</fullName>
    </recommendedName>
</protein>
<dbReference type="EMBL" id="FPLD01000051">
    <property type="protein sequence ID" value="SGY95736.1"/>
    <property type="molecule type" value="Genomic_DNA"/>
</dbReference>
<reference evidence="2 4" key="2">
    <citation type="submission" date="2016-11" db="EMBL/GenBank/DDBJ databases">
        <authorList>
            <person name="Jaros S."/>
            <person name="Januszkiewicz K."/>
            <person name="Wedrychowicz H."/>
        </authorList>
    </citation>
    <scope>NUCLEOTIDE SEQUENCE [LARGE SCALE GENOMIC DNA]</scope>
    <source>
        <strain evidence="2">NVI 5450</strain>
    </source>
</reference>
<evidence type="ECO:0000313" key="1">
    <source>
        <dbReference type="EMBL" id="SGY88632.1"/>
    </source>
</evidence>
<dbReference type="Proteomes" id="UP000182660">
    <property type="component" value="Unassembled WGS sequence"/>
</dbReference>
<evidence type="ECO:0000313" key="4">
    <source>
        <dbReference type="Proteomes" id="UP000183794"/>
    </source>
</evidence>
<reference evidence="1 3" key="1">
    <citation type="submission" date="2016-11" db="EMBL/GenBank/DDBJ databases">
        <authorList>
            <person name="Klemetsen T."/>
        </authorList>
    </citation>
    <scope>NUCLEOTIDE SEQUENCE [LARGE SCALE GENOMIC DNA]</scope>
    <source>
        <strain evidence="1">MT 2528</strain>
    </source>
</reference>
<dbReference type="Proteomes" id="UP000183794">
    <property type="component" value="Unassembled WGS sequence"/>
</dbReference>
<keyword evidence="3" id="KW-1185">Reference proteome</keyword>
<dbReference type="AlphaFoldDB" id="A0A1L0DZW0"/>
<evidence type="ECO:0000313" key="2">
    <source>
        <dbReference type="EMBL" id="SGY95736.1"/>
    </source>
</evidence>
<gene>
    <name evidence="1" type="ORF">MT2528_1559</name>
    <name evidence="2" type="ORF">NVI5450_1758</name>
</gene>
<dbReference type="OrthoDB" id="6400702at2"/>
<evidence type="ECO:0008006" key="5">
    <source>
        <dbReference type="Google" id="ProtNLM"/>
    </source>
</evidence>
<dbReference type="EMBL" id="FPLJ01000039">
    <property type="protein sequence ID" value="SGY88632.1"/>
    <property type="molecule type" value="Genomic_DNA"/>
</dbReference>